<gene>
    <name evidence="3" type="ORF">LCMiAC01_02010</name>
</gene>
<accession>A0A481Z162</accession>
<evidence type="ECO:0000256" key="2">
    <source>
        <dbReference type="SAM" id="MobiDB-lite"/>
    </source>
</evidence>
<proteinExistence type="predicted"/>
<evidence type="ECO:0000313" key="3">
    <source>
        <dbReference type="EMBL" id="QBK88524.1"/>
    </source>
</evidence>
<dbReference type="EMBL" id="MK500391">
    <property type="protein sequence ID" value="QBK88524.1"/>
    <property type="molecule type" value="Genomic_DNA"/>
</dbReference>
<evidence type="ECO:0000256" key="1">
    <source>
        <dbReference type="SAM" id="Coils"/>
    </source>
</evidence>
<reference evidence="3" key="1">
    <citation type="journal article" date="2019" name="MBio">
        <title>Virus Genomes from Deep Sea Sediments Expand the Ocean Megavirome and Support Independent Origins of Viral Gigantism.</title>
        <authorList>
            <person name="Backstrom D."/>
            <person name="Yutin N."/>
            <person name="Jorgensen S.L."/>
            <person name="Dharamshi J."/>
            <person name="Homa F."/>
            <person name="Zaremba-Niedwiedzka K."/>
            <person name="Spang A."/>
            <person name="Wolf Y.I."/>
            <person name="Koonin E.V."/>
            <person name="Ettema T.J."/>
        </authorList>
    </citation>
    <scope>NUCLEOTIDE SEQUENCE</scope>
</reference>
<keyword evidence="1" id="KW-0175">Coiled coil</keyword>
<feature type="region of interest" description="Disordered" evidence="2">
    <location>
        <begin position="118"/>
        <end position="160"/>
    </location>
</feature>
<feature type="compositionally biased region" description="Acidic residues" evidence="2">
    <location>
        <begin position="144"/>
        <end position="157"/>
    </location>
</feature>
<protein>
    <submittedName>
        <fullName evidence="3">Uncharacterized protein</fullName>
    </submittedName>
</protein>
<feature type="coiled-coil region" evidence="1">
    <location>
        <begin position="60"/>
        <end position="94"/>
    </location>
</feature>
<organism evidence="3">
    <name type="scientific">Mimivirus LCMiAC01</name>
    <dbReference type="NCBI Taxonomy" id="2506608"/>
    <lineage>
        <taxon>Viruses</taxon>
        <taxon>Varidnaviria</taxon>
        <taxon>Bamfordvirae</taxon>
        <taxon>Nucleocytoviricota</taxon>
        <taxon>Megaviricetes</taxon>
        <taxon>Imitervirales</taxon>
        <taxon>Mimiviridae</taxon>
        <taxon>Klosneuvirinae</taxon>
    </lineage>
</organism>
<name>A0A481Z162_9VIRU</name>
<sequence length="329" mass="37849">MPKIIKKKTKKSPSNIISYDYDNQGTLKNVYDSDELDYLEWGIDGPRGIDGPIGPVWGQCDELLQNKTFLSEELKDAEKKLKDIEKKYIESTKKASKKVSKKVSNKVYKKASKKASKKVESDYSSDEEDEKKSKKKPKKKLGEESDEDEPEEEMDQLVEEKPKKILTPLVESLVSKNGIANELLNNILPPEVIITIGIQRCNTCGLYFEKNMICENEDYIDEFDATSCWHCIFWLNYSIDDRKNVDGKYGKTIANYILECKDCHNVTTCKRTDMCFICDHLNGKQIDGIKDSYSYLVNSTKNVPKNISKNISDEEIFTKDSEYVFRIEI</sequence>